<dbReference type="EMBL" id="JABEZW010222735">
    <property type="protein sequence ID" value="MBA0786367.1"/>
    <property type="molecule type" value="Genomic_DNA"/>
</dbReference>
<proteinExistence type="predicted"/>
<keyword evidence="3" id="KW-1185">Reference proteome</keyword>
<accession>A0A7J9FM79</accession>
<evidence type="ECO:0000313" key="2">
    <source>
        <dbReference type="EMBL" id="MBA0786367.1"/>
    </source>
</evidence>
<comment type="caution">
    <text evidence="2">The sequence shown here is derived from an EMBL/GenBank/DDBJ whole genome shotgun (WGS) entry which is preliminary data.</text>
</comment>
<feature type="non-terminal residue" evidence="2">
    <location>
        <position position="77"/>
    </location>
</feature>
<evidence type="ECO:0000256" key="1">
    <source>
        <dbReference type="SAM" id="Coils"/>
    </source>
</evidence>
<dbReference type="Proteomes" id="UP000593568">
    <property type="component" value="Unassembled WGS sequence"/>
</dbReference>
<sequence>MITSLGQVRNSELEKKLEQMEDEKMNLILDMDVQKLKTDKLIKGKDKAEGDLNSLKIDYKKLHFSMKTAGLGKTSEQ</sequence>
<organism evidence="2 3">
    <name type="scientific">Gossypium trilobum</name>
    <dbReference type="NCBI Taxonomy" id="34281"/>
    <lineage>
        <taxon>Eukaryota</taxon>
        <taxon>Viridiplantae</taxon>
        <taxon>Streptophyta</taxon>
        <taxon>Embryophyta</taxon>
        <taxon>Tracheophyta</taxon>
        <taxon>Spermatophyta</taxon>
        <taxon>Magnoliopsida</taxon>
        <taxon>eudicotyledons</taxon>
        <taxon>Gunneridae</taxon>
        <taxon>Pentapetalae</taxon>
        <taxon>rosids</taxon>
        <taxon>malvids</taxon>
        <taxon>Malvales</taxon>
        <taxon>Malvaceae</taxon>
        <taxon>Malvoideae</taxon>
        <taxon>Gossypium</taxon>
    </lineage>
</organism>
<name>A0A7J9FM79_9ROSI</name>
<gene>
    <name evidence="2" type="ORF">Gotri_025003</name>
</gene>
<keyword evidence="1" id="KW-0175">Coiled coil</keyword>
<reference evidence="2 3" key="1">
    <citation type="journal article" date="2019" name="Genome Biol. Evol.">
        <title>Insights into the evolution of the New World diploid cottons (Gossypium, subgenus Houzingenia) based on genome sequencing.</title>
        <authorList>
            <person name="Grover C.E."/>
            <person name="Arick M.A. 2nd"/>
            <person name="Thrash A."/>
            <person name="Conover J.L."/>
            <person name="Sanders W.S."/>
            <person name="Peterson D.G."/>
            <person name="Frelichowski J.E."/>
            <person name="Scheffler J.A."/>
            <person name="Scheffler B.E."/>
            <person name="Wendel J.F."/>
        </authorList>
    </citation>
    <scope>NUCLEOTIDE SEQUENCE [LARGE SCALE GENOMIC DNA]</scope>
    <source>
        <strain evidence="2">8</strain>
        <tissue evidence="2">Leaf</tissue>
    </source>
</reference>
<feature type="coiled-coil region" evidence="1">
    <location>
        <begin position="10"/>
        <end position="37"/>
    </location>
</feature>
<dbReference type="AlphaFoldDB" id="A0A7J9FM79"/>
<evidence type="ECO:0000313" key="3">
    <source>
        <dbReference type="Proteomes" id="UP000593568"/>
    </source>
</evidence>
<protein>
    <submittedName>
        <fullName evidence="2">Uncharacterized protein</fullName>
    </submittedName>
</protein>